<evidence type="ECO:0000256" key="3">
    <source>
        <dbReference type="SAM" id="MobiDB-lite"/>
    </source>
</evidence>
<keyword evidence="2" id="KW-0175">Coiled coil</keyword>
<feature type="coiled-coil region" evidence="2">
    <location>
        <begin position="40"/>
        <end position="74"/>
    </location>
</feature>
<keyword evidence="5" id="KW-1185">Reference proteome</keyword>
<evidence type="ECO:0000256" key="2">
    <source>
        <dbReference type="SAM" id="Coils"/>
    </source>
</evidence>
<feature type="compositionally biased region" description="Basic and acidic residues" evidence="3">
    <location>
        <begin position="214"/>
        <end position="228"/>
    </location>
</feature>
<feature type="region of interest" description="Disordered" evidence="3">
    <location>
        <begin position="205"/>
        <end position="228"/>
    </location>
</feature>
<reference evidence="4 5" key="1">
    <citation type="submission" date="2021-03" db="EMBL/GenBank/DDBJ databases">
        <title>Antimicrobial resistance genes in bacteria isolated from Japanese honey, and their potential for conferring macrolide and lincosamide resistance in the American foulbrood pathogen Paenibacillus larvae.</title>
        <authorList>
            <person name="Okamoto M."/>
            <person name="Kumagai M."/>
            <person name="Kanamori H."/>
            <person name="Takamatsu D."/>
        </authorList>
    </citation>
    <scope>NUCLEOTIDE SEQUENCE [LARGE SCALE GENOMIC DNA]</scope>
    <source>
        <strain evidence="4 5">J41TS12</strain>
    </source>
</reference>
<evidence type="ECO:0000313" key="5">
    <source>
        <dbReference type="Proteomes" id="UP000681162"/>
    </source>
</evidence>
<evidence type="ECO:0000313" key="4">
    <source>
        <dbReference type="EMBL" id="GIO37301.1"/>
    </source>
</evidence>
<dbReference type="Pfam" id="PF04012">
    <property type="entry name" value="PspA_IM30"/>
    <property type="match status" value="1"/>
</dbReference>
<accession>A0A920CER2</accession>
<name>A0A920CER2_9BACL</name>
<dbReference type="EMBL" id="BORR01000007">
    <property type="protein sequence ID" value="GIO37301.1"/>
    <property type="molecule type" value="Genomic_DNA"/>
</dbReference>
<gene>
    <name evidence="4" type="ORF">J41TS12_21620</name>
</gene>
<dbReference type="Proteomes" id="UP000681162">
    <property type="component" value="Unassembled WGS sequence"/>
</dbReference>
<evidence type="ECO:0008006" key="6">
    <source>
        <dbReference type="Google" id="ProtNLM"/>
    </source>
</evidence>
<dbReference type="InterPro" id="IPR007157">
    <property type="entry name" value="PspA_VIPP1"/>
</dbReference>
<sequence length="228" mass="25765">MEQGEITIGIISRFAEIMSVNIRSLLESSKQPEQAVKEYLRTLQMDLGALKAETAAAEAEEQRSRRALEECQAEISKLQRYAEKSVEAGEEQRALGFLEKKRLQIGKLAQLEAAYRQAAEHTLKLKQMELKLASDLTKLEAKNQELKEKLSEAEKLNREQQKGRISFDELEAKADQALNEALALAELKAGPKDFDEEFRAWEESMGLSNAETRSPQEELAALKDKQNN</sequence>
<comment type="caution">
    <text evidence="4">The sequence shown here is derived from an EMBL/GenBank/DDBJ whole genome shotgun (WGS) entry which is preliminary data.</text>
</comment>
<protein>
    <recommendedName>
        <fullName evidence="6">PspA/IM30 family protein</fullName>
    </recommendedName>
</protein>
<proteinExistence type="inferred from homology"/>
<dbReference type="RefSeq" id="WP_249412976.1">
    <property type="nucleotide sequence ID" value="NZ_BORR01000007.1"/>
</dbReference>
<dbReference type="AlphaFoldDB" id="A0A920CER2"/>
<organism evidence="4 5">
    <name type="scientific">Paenibacillus antibioticophila</name>
    <dbReference type="NCBI Taxonomy" id="1274374"/>
    <lineage>
        <taxon>Bacteria</taxon>
        <taxon>Bacillati</taxon>
        <taxon>Bacillota</taxon>
        <taxon>Bacilli</taxon>
        <taxon>Bacillales</taxon>
        <taxon>Paenibacillaceae</taxon>
        <taxon>Paenibacillus</taxon>
    </lineage>
</organism>
<feature type="coiled-coil region" evidence="2">
    <location>
        <begin position="111"/>
        <end position="187"/>
    </location>
</feature>
<evidence type="ECO:0000256" key="1">
    <source>
        <dbReference type="ARBA" id="ARBA00043985"/>
    </source>
</evidence>
<comment type="similarity">
    <text evidence="1">Belongs to the PspA/Vipp/IM30 family.</text>
</comment>